<keyword evidence="3" id="KW-1185">Reference proteome</keyword>
<accession>A0ABS9MY85</accession>
<feature type="transmembrane region" description="Helical" evidence="1">
    <location>
        <begin position="30"/>
        <end position="49"/>
    </location>
</feature>
<sequence length="213" mass="23334">MSIHEQDTGRAELEKLRPLPGLSIRSGRDVALTVLWLAVCLAIVAMAGLSRLSESAIGRELPNSISNGFLQGFPQGWSFFTKDPRSEQVQGYTREAPGRWKTIDHGHNNGVGSAFGISRKTRTHGLELAFMTKALDQNLTKLTECRSREALDCLEAAAASPVATVRNPSPNPIYCGTVGLVMYKPTSFEWRDFPTGNAKVKVVTVRSECEGER</sequence>
<dbReference type="NCBIfam" id="TIGR04034">
    <property type="entry name" value="export_SdpA"/>
    <property type="match status" value="1"/>
</dbReference>
<protein>
    <submittedName>
        <fullName evidence="2">SdpA family antimicrobial peptide system protein</fullName>
    </submittedName>
</protein>
<gene>
    <name evidence="2" type="ORF">NIE79_006623</name>
</gene>
<keyword evidence="1" id="KW-0472">Membrane</keyword>
<dbReference type="InterPro" id="IPR023902">
    <property type="entry name" value="Sporulation_SdpA"/>
</dbReference>
<evidence type="ECO:0000313" key="2">
    <source>
        <dbReference type="EMBL" id="MCG5442375.1"/>
    </source>
</evidence>
<keyword evidence="1" id="KW-1133">Transmembrane helix</keyword>
<comment type="caution">
    <text evidence="2">The sequence shown here is derived from an EMBL/GenBank/DDBJ whole genome shotgun (WGS) entry which is preliminary data.</text>
</comment>
<dbReference type="Pfam" id="PF17418">
    <property type="entry name" value="SdpA"/>
    <property type="match status" value="1"/>
</dbReference>
<name>A0ABS9MY85_9ACTN</name>
<organism evidence="2 3">
    <name type="scientific">Micromonospora trifolii</name>
    <dbReference type="NCBI Taxonomy" id="2911208"/>
    <lineage>
        <taxon>Bacteria</taxon>
        <taxon>Bacillati</taxon>
        <taxon>Actinomycetota</taxon>
        <taxon>Actinomycetes</taxon>
        <taxon>Micromonosporales</taxon>
        <taxon>Micromonosporaceae</taxon>
        <taxon>Micromonospora</taxon>
    </lineage>
</organism>
<evidence type="ECO:0000313" key="3">
    <source>
        <dbReference type="Proteomes" id="UP001201629"/>
    </source>
</evidence>
<dbReference type="EMBL" id="JAKKFD010000009">
    <property type="protein sequence ID" value="MCG5442375.1"/>
    <property type="molecule type" value="Genomic_DNA"/>
</dbReference>
<proteinExistence type="predicted"/>
<keyword evidence="1" id="KW-0812">Transmembrane</keyword>
<dbReference type="RefSeq" id="WP_238677712.1">
    <property type="nucleotide sequence ID" value="NZ_JAKKFD010000009.1"/>
</dbReference>
<evidence type="ECO:0000256" key="1">
    <source>
        <dbReference type="SAM" id="Phobius"/>
    </source>
</evidence>
<reference evidence="2 3" key="1">
    <citation type="submission" date="2022-01" db="EMBL/GenBank/DDBJ databases">
        <authorList>
            <person name="Riesco R."/>
            <person name="Trujillo M.E."/>
        </authorList>
    </citation>
    <scope>NUCLEOTIDE SEQUENCE [LARGE SCALE GENOMIC DNA]</scope>
    <source>
        <strain evidence="2 3">NIE79</strain>
    </source>
</reference>
<dbReference type="Proteomes" id="UP001201629">
    <property type="component" value="Unassembled WGS sequence"/>
</dbReference>